<gene>
    <name evidence="1" type="ORF">ASJ83_07285</name>
</gene>
<name>A0AAX0Q9N2_9EURY</name>
<organism evidence="1 2">
    <name type="scientific">Methanocorpusculum parvum</name>
    <dbReference type="NCBI Taxonomy" id="2193"/>
    <lineage>
        <taxon>Archaea</taxon>
        <taxon>Methanobacteriati</taxon>
        <taxon>Methanobacteriota</taxon>
        <taxon>Stenosarchaea group</taxon>
        <taxon>Methanomicrobia</taxon>
        <taxon>Methanomicrobiales</taxon>
        <taxon>Methanocorpusculaceae</taxon>
        <taxon>Methanocorpusculum</taxon>
    </lineage>
</organism>
<comment type="caution">
    <text evidence="1">The sequence shown here is derived from an EMBL/GenBank/DDBJ whole genome shotgun (WGS) entry which is preliminary data.</text>
</comment>
<evidence type="ECO:0000313" key="2">
    <source>
        <dbReference type="Proteomes" id="UP000243820"/>
    </source>
</evidence>
<protein>
    <submittedName>
        <fullName evidence="1">Uncharacterized protein</fullName>
    </submittedName>
</protein>
<dbReference type="RefSeq" id="WP_095641665.1">
    <property type="nucleotide sequence ID" value="NZ_LMVO01000001.1"/>
</dbReference>
<accession>A0AAX0Q9N2</accession>
<evidence type="ECO:0000313" key="1">
    <source>
        <dbReference type="EMBL" id="PAV10247.1"/>
    </source>
</evidence>
<sequence>MTLEEKITFYSREDAAAFQKYLREKGCPSRISVEHSFSGTPYFEGTIASILHLIELIGAREKDADLDELKSDLLTRRKTLEEFFASHKPGDSLTEATPSQLLAQAESIDAMGEDVQKQASDKFMNALMILGTLEDNELLEVSEENECYTLLDIKDPNELRVMYAYTDFSGVMEDDLKEAGVSSHIRTSSATEYIITAGAELLFVSDIEDLAELLDNMDVEDDEAARFVDAVFFKQALIARIHALVSEGKQSEAELLAAFDAPAFPLEGTDDVISYDISAEYLSGVVSDLRKQGVLSGKDGKIKSS</sequence>
<dbReference type="EMBL" id="LMVO01000001">
    <property type="protein sequence ID" value="PAV10247.1"/>
    <property type="molecule type" value="Genomic_DNA"/>
</dbReference>
<proteinExistence type="predicted"/>
<dbReference type="Proteomes" id="UP000243820">
    <property type="component" value="Unassembled WGS sequence"/>
</dbReference>
<keyword evidence="2" id="KW-1185">Reference proteome</keyword>
<reference evidence="1 2" key="1">
    <citation type="journal article" date="2017" name="BMC Genomics">
        <title>Genomic analysis of methanogenic archaea reveals a shift towards energy conservation.</title>
        <authorList>
            <person name="Gilmore S.P."/>
            <person name="Henske J.K."/>
            <person name="Sexton J.A."/>
            <person name="Solomon K.V."/>
            <person name="Seppala S."/>
            <person name="Yoo J.I."/>
            <person name="Huyett L.M."/>
            <person name="Pressman A."/>
            <person name="Cogan J.Z."/>
            <person name="Kivenson V."/>
            <person name="Peng X."/>
            <person name="Tan Y."/>
            <person name="Valentine D.L."/>
            <person name="O'Malley M.A."/>
        </authorList>
    </citation>
    <scope>NUCLEOTIDE SEQUENCE [LARGE SCALE GENOMIC DNA]</scope>
    <source>
        <strain evidence="1 2">XII</strain>
    </source>
</reference>
<dbReference type="AlphaFoldDB" id="A0AAX0Q9N2"/>